<dbReference type="InterPro" id="IPR050111">
    <property type="entry name" value="C-type_lectin/snaclec_domain"/>
</dbReference>
<accession>A0A914CDL3</accession>
<dbReference type="PROSITE" id="PS50041">
    <property type="entry name" value="C_TYPE_LECTIN_2"/>
    <property type="match status" value="1"/>
</dbReference>
<sequence>MCQNDGANLASIHSPEENSYIANSTYMYLQQERNVWIGIYLDNSTLTWKWTDGSFVDYTNWGFERPFPGDGCGILVNSQWPNYCNTTNFCNWFGLWDTQSSYDCTLSNSKIVYAACKMSPN</sequence>
<evidence type="ECO:0000313" key="3">
    <source>
        <dbReference type="WBParaSite" id="ACRNAN_Path_943.g3626.t1"/>
    </source>
</evidence>
<dbReference type="Pfam" id="PF00059">
    <property type="entry name" value="Lectin_C"/>
    <property type="match status" value="1"/>
</dbReference>
<reference evidence="3" key="1">
    <citation type="submission" date="2022-11" db="UniProtKB">
        <authorList>
            <consortium name="WormBaseParasite"/>
        </authorList>
    </citation>
    <scope>IDENTIFICATION</scope>
</reference>
<dbReference type="PANTHER" id="PTHR22803">
    <property type="entry name" value="MANNOSE, PHOSPHOLIPASE, LECTIN RECEPTOR RELATED"/>
    <property type="match status" value="1"/>
</dbReference>
<dbReference type="AlphaFoldDB" id="A0A914CDL3"/>
<name>A0A914CDL3_9BILA</name>
<dbReference type="InterPro" id="IPR016186">
    <property type="entry name" value="C-type_lectin-like/link_sf"/>
</dbReference>
<dbReference type="InterPro" id="IPR016187">
    <property type="entry name" value="CTDL_fold"/>
</dbReference>
<dbReference type="CDD" id="cd00037">
    <property type="entry name" value="CLECT"/>
    <property type="match status" value="1"/>
</dbReference>
<proteinExistence type="predicted"/>
<evidence type="ECO:0000313" key="2">
    <source>
        <dbReference type="Proteomes" id="UP000887540"/>
    </source>
</evidence>
<dbReference type="Gene3D" id="3.10.100.10">
    <property type="entry name" value="Mannose-Binding Protein A, subunit A"/>
    <property type="match status" value="1"/>
</dbReference>
<protein>
    <submittedName>
        <fullName evidence="3">C-type lectin domain-containing protein</fullName>
    </submittedName>
</protein>
<keyword evidence="2" id="KW-1185">Reference proteome</keyword>
<evidence type="ECO:0000259" key="1">
    <source>
        <dbReference type="PROSITE" id="PS50041"/>
    </source>
</evidence>
<feature type="domain" description="C-type lectin" evidence="1">
    <location>
        <begin position="1"/>
        <end position="80"/>
    </location>
</feature>
<dbReference type="Proteomes" id="UP000887540">
    <property type="component" value="Unplaced"/>
</dbReference>
<dbReference type="InterPro" id="IPR001304">
    <property type="entry name" value="C-type_lectin-like"/>
</dbReference>
<organism evidence="2 3">
    <name type="scientific">Acrobeloides nanus</name>
    <dbReference type="NCBI Taxonomy" id="290746"/>
    <lineage>
        <taxon>Eukaryota</taxon>
        <taxon>Metazoa</taxon>
        <taxon>Ecdysozoa</taxon>
        <taxon>Nematoda</taxon>
        <taxon>Chromadorea</taxon>
        <taxon>Rhabditida</taxon>
        <taxon>Tylenchina</taxon>
        <taxon>Cephalobomorpha</taxon>
        <taxon>Cephaloboidea</taxon>
        <taxon>Cephalobidae</taxon>
        <taxon>Acrobeloides</taxon>
    </lineage>
</organism>
<dbReference type="WBParaSite" id="ACRNAN_Path_943.g3626.t1">
    <property type="protein sequence ID" value="ACRNAN_Path_943.g3626.t1"/>
    <property type="gene ID" value="ACRNAN_Path_943.g3626"/>
</dbReference>
<dbReference type="SUPFAM" id="SSF56436">
    <property type="entry name" value="C-type lectin-like"/>
    <property type="match status" value="1"/>
</dbReference>